<comment type="pathway">
    <text evidence="1">Amino-acid biosynthesis; L-asparagine biosynthesis; L-asparagine from L-aspartate (L-Gln route): step 1/1.</text>
</comment>
<comment type="similarity">
    <text evidence="2">Belongs to the asparagine synthetase family.</text>
</comment>
<evidence type="ECO:0000256" key="2">
    <source>
        <dbReference type="ARBA" id="ARBA00005752"/>
    </source>
</evidence>
<evidence type="ECO:0000256" key="4">
    <source>
        <dbReference type="ARBA" id="ARBA00022741"/>
    </source>
</evidence>
<dbReference type="EMBL" id="VBPA01000205">
    <property type="protein sequence ID" value="TMQ70432.1"/>
    <property type="molecule type" value="Genomic_DNA"/>
</dbReference>
<dbReference type="Pfam" id="PF13537">
    <property type="entry name" value="GATase_7"/>
    <property type="match status" value="1"/>
</dbReference>
<dbReference type="GO" id="GO:0006529">
    <property type="term" value="P:asparagine biosynthetic process"/>
    <property type="evidence" value="ECO:0007669"/>
    <property type="project" value="InterPro"/>
</dbReference>
<dbReference type="InterPro" id="IPR017932">
    <property type="entry name" value="GATase_2_dom"/>
</dbReference>
<keyword evidence="6" id="KW-0315">Glutamine amidotransferase</keyword>
<dbReference type="InterPro" id="IPR014729">
    <property type="entry name" value="Rossmann-like_a/b/a_fold"/>
</dbReference>
<reference evidence="10 11" key="1">
    <citation type="journal article" date="2019" name="Nat. Microbiol.">
        <title>Mediterranean grassland soil C-N compound turnover is dependent on rainfall and depth, and is mediated by genomically divergent microorganisms.</title>
        <authorList>
            <person name="Diamond S."/>
            <person name="Andeer P.F."/>
            <person name="Li Z."/>
            <person name="Crits-Christoph A."/>
            <person name="Burstein D."/>
            <person name="Anantharaman K."/>
            <person name="Lane K.R."/>
            <person name="Thomas B.C."/>
            <person name="Pan C."/>
            <person name="Northen T.R."/>
            <person name="Banfield J.F."/>
        </authorList>
    </citation>
    <scope>NUCLEOTIDE SEQUENCE [LARGE SCALE GENOMIC DNA]</scope>
    <source>
        <strain evidence="10">WS_10</strain>
    </source>
</reference>
<dbReference type="InterPro" id="IPR051786">
    <property type="entry name" value="ASN_synthetase/amidase"/>
</dbReference>
<organism evidence="10 11">
    <name type="scientific">Eiseniibacteriota bacterium</name>
    <dbReference type="NCBI Taxonomy" id="2212470"/>
    <lineage>
        <taxon>Bacteria</taxon>
        <taxon>Candidatus Eiseniibacteriota</taxon>
    </lineage>
</organism>
<dbReference type="CDD" id="cd01991">
    <property type="entry name" value="Asn_synthase_B_C"/>
    <property type="match status" value="1"/>
</dbReference>
<dbReference type="EC" id="6.3.5.4" evidence="3"/>
<accession>A0A538U3H1</accession>
<evidence type="ECO:0000259" key="9">
    <source>
        <dbReference type="PROSITE" id="PS51278"/>
    </source>
</evidence>
<evidence type="ECO:0000313" key="11">
    <source>
        <dbReference type="Proteomes" id="UP000319836"/>
    </source>
</evidence>
<dbReference type="Pfam" id="PF00733">
    <property type="entry name" value="Asn_synthase"/>
    <property type="match status" value="1"/>
</dbReference>
<comment type="catalytic activity">
    <reaction evidence="7">
        <text>L-aspartate + L-glutamine + ATP + H2O = L-asparagine + L-glutamate + AMP + diphosphate + H(+)</text>
        <dbReference type="Rhea" id="RHEA:12228"/>
        <dbReference type="ChEBI" id="CHEBI:15377"/>
        <dbReference type="ChEBI" id="CHEBI:15378"/>
        <dbReference type="ChEBI" id="CHEBI:29985"/>
        <dbReference type="ChEBI" id="CHEBI:29991"/>
        <dbReference type="ChEBI" id="CHEBI:30616"/>
        <dbReference type="ChEBI" id="CHEBI:33019"/>
        <dbReference type="ChEBI" id="CHEBI:58048"/>
        <dbReference type="ChEBI" id="CHEBI:58359"/>
        <dbReference type="ChEBI" id="CHEBI:456215"/>
        <dbReference type="EC" id="6.3.5.4"/>
    </reaction>
</comment>
<dbReference type="GO" id="GO:0004066">
    <property type="term" value="F:asparagine synthase (glutamine-hydrolyzing) activity"/>
    <property type="evidence" value="ECO:0007669"/>
    <property type="project" value="UniProtKB-EC"/>
</dbReference>
<dbReference type="Gene3D" id="3.40.50.620">
    <property type="entry name" value="HUPs"/>
    <property type="match status" value="2"/>
</dbReference>
<dbReference type="PANTHER" id="PTHR43284">
    <property type="entry name" value="ASPARAGINE SYNTHETASE (GLUTAMINE-HYDROLYZING)"/>
    <property type="match status" value="1"/>
</dbReference>
<evidence type="ECO:0000256" key="5">
    <source>
        <dbReference type="ARBA" id="ARBA00022840"/>
    </source>
</evidence>
<dbReference type="GO" id="GO:0005829">
    <property type="term" value="C:cytosol"/>
    <property type="evidence" value="ECO:0007669"/>
    <property type="project" value="TreeGrafter"/>
</dbReference>
<evidence type="ECO:0000256" key="1">
    <source>
        <dbReference type="ARBA" id="ARBA00005187"/>
    </source>
</evidence>
<keyword evidence="4 8" id="KW-0547">Nucleotide-binding</keyword>
<evidence type="ECO:0000256" key="7">
    <source>
        <dbReference type="ARBA" id="ARBA00048741"/>
    </source>
</evidence>
<feature type="binding site" evidence="8">
    <location>
        <position position="53"/>
    </location>
    <ligand>
        <name>L-glutamine</name>
        <dbReference type="ChEBI" id="CHEBI:58359"/>
    </ligand>
</feature>
<dbReference type="Proteomes" id="UP000319836">
    <property type="component" value="Unassembled WGS sequence"/>
</dbReference>
<feature type="binding site" evidence="8">
    <location>
        <position position="240"/>
    </location>
    <ligand>
        <name>ATP</name>
        <dbReference type="ChEBI" id="CHEBI:30616"/>
    </ligand>
</feature>
<dbReference type="Gene3D" id="3.60.20.10">
    <property type="entry name" value="Glutamine Phosphoribosylpyrophosphate, subunit 1, domain 1"/>
    <property type="match status" value="1"/>
</dbReference>
<proteinExistence type="inferred from homology"/>
<dbReference type="AlphaFoldDB" id="A0A538U3H1"/>
<evidence type="ECO:0000256" key="6">
    <source>
        <dbReference type="ARBA" id="ARBA00022962"/>
    </source>
</evidence>
<protein>
    <recommendedName>
        <fullName evidence="3">asparagine synthase (glutamine-hydrolyzing)</fullName>
        <ecNumber evidence="3">6.3.5.4</ecNumber>
    </recommendedName>
</protein>
<dbReference type="PANTHER" id="PTHR43284:SF1">
    <property type="entry name" value="ASPARAGINE SYNTHETASE"/>
    <property type="match status" value="1"/>
</dbReference>
<dbReference type="SUPFAM" id="SSF52402">
    <property type="entry name" value="Adenine nucleotide alpha hydrolases-like"/>
    <property type="match status" value="1"/>
</dbReference>
<keyword evidence="10" id="KW-0436">Ligase</keyword>
<dbReference type="CDD" id="cd00712">
    <property type="entry name" value="AsnB"/>
    <property type="match status" value="1"/>
</dbReference>
<dbReference type="InterPro" id="IPR001962">
    <property type="entry name" value="Asn_synthase"/>
</dbReference>
<evidence type="ECO:0000313" key="10">
    <source>
        <dbReference type="EMBL" id="TMQ70432.1"/>
    </source>
</evidence>
<keyword evidence="5 8" id="KW-0067">ATP-binding</keyword>
<dbReference type="PROSITE" id="PS51278">
    <property type="entry name" value="GATASE_TYPE_2"/>
    <property type="match status" value="1"/>
</dbReference>
<evidence type="ECO:0000256" key="3">
    <source>
        <dbReference type="ARBA" id="ARBA00012737"/>
    </source>
</evidence>
<gene>
    <name evidence="10" type="primary">asnB</name>
    <name evidence="10" type="ORF">E6K80_08525</name>
</gene>
<dbReference type="NCBIfam" id="TIGR01536">
    <property type="entry name" value="asn_synth_AEB"/>
    <property type="match status" value="1"/>
</dbReference>
<dbReference type="PIRSF" id="PIRSF001589">
    <property type="entry name" value="Asn_synthetase_glu-h"/>
    <property type="match status" value="1"/>
</dbReference>
<dbReference type="InterPro" id="IPR006426">
    <property type="entry name" value="Asn_synth_AEB"/>
</dbReference>
<sequence>MRRLSIIDLGTDWQPLYNEDQSVAVIANGEIYNYVELRESLLGEGHRFKTASDIETIPHLYETHGDDFVEHLRGMFAIALWDSRRQRLVLARDRMGEKPLFLWQDRDRLIFAFEMKTLLCSGQVPFELDPTAVDQFFHYQYVVEPRTPLRGVRKLPAGHLLTVDLAPWSVTERCYWRMEDAPLLEGDPPELIRAELETISEIVIRSDVLVGIALSGGLDSSVLAALAVRKYPGRMHAFSVGYASRPRTDERHDAKALADHLDMPFHEIEIHSSDMTEAFPDIVYHCDDPIADMSAYSYYAISRSAREQGVPVLLQGQGGDELFWGYPWVREALRQSRRKERLNGSWWAAIPDYVRFMRPAPGRVAAIEWALSMAGLRSGWSAYRRDRLTPRERLVFYDLTREFRTTSSCVDDLYAPGFRRSLDDSSPFDLFTFPRPWPSLEVLVTKLISQTYLLENGIAQGDRLSMASSVELRLPLVDYRLVETVIGLRKTYSDSNSPPKAWFREAIRDVIPDWVLSRPKRGFQPPVRAWTRALLERHGELLRDGILVALGILRPEAAARLSEGPHAWNEGLALSYRALVLETWCRRFQSLASESADHASAFDAGLTD</sequence>
<name>A0A538U3H1_UNCEI</name>
<dbReference type="SUPFAM" id="SSF56235">
    <property type="entry name" value="N-terminal nucleophile aminohydrolases (Ntn hydrolases)"/>
    <property type="match status" value="1"/>
</dbReference>
<dbReference type="InterPro" id="IPR033738">
    <property type="entry name" value="AsnB_N"/>
</dbReference>
<dbReference type="GO" id="GO:0005524">
    <property type="term" value="F:ATP binding"/>
    <property type="evidence" value="ECO:0007669"/>
    <property type="project" value="UniProtKB-KW"/>
</dbReference>
<feature type="domain" description="Glutamine amidotransferase type-2" evidence="9">
    <location>
        <begin position="1"/>
        <end position="166"/>
    </location>
</feature>
<dbReference type="InterPro" id="IPR029055">
    <property type="entry name" value="Ntn_hydrolases_N"/>
</dbReference>
<comment type="caution">
    <text evidence="10">The sequence shown here is derived from an EMBL/GenBank/DDBJ whole genome shotgun (WGS) entry which is preliminary data.</text>
</comment>
<evidence type="ECO:0000256" key="8">
    <source>
        <dbReference type="PIRSR" id="PIRSR001589-2"/>
    </source>
</evidence>